<reference evidence="1" key="1">
    <citation type="journal article" date="2020" name="Nature">
        <title>Giant virus diversity and host interactions through global metagenomics.</title>
        <authorList>
            <person name="Schulz F."/>
            <person name="Roux S."/>
            <person name="Paez-Espino D."/>
            <person name="Jungbluth S."/>
            <person name="Walsh D.A."/>
            <person name="Denef V.J."/>
            <person name="McMahon K.D."/>
            <person name="Konstantinidis K.T."/>
            <person name="Eloe-Fadrosh E.A."/>
            <person name="Kyrpides N.C."/>
            <person name="Woyke T."/>
        </authorList>
    </citation>
    <scope>NUCLEOTIDE SEQUENCE</scope>
    <source>
        <strain evidence="1">GVMAG-M-3300023184-168</strain>
    </source>
</reference>
<accession>A0A6C0HT89</accession>
<proteinExistence type="predicted"/>
<name>A0A6C0HT89_9ZZZZ</name>
<evidence type="ECO:0000313" key="1">
    <source>
        <dbReference type="EMBL" id="QHT83527.1"/>
    </source>
</evidence>
<dbReference type="AlphaFoldDB" id="A0A6C0HT89"/>
<organism evidence="1">
    <name type="scientific">viral metagenome</name>
    <dbReference type="NCBI Taxonomy" id="1070528"/>
    <lineage>
        <taxon>unclassified sequences</taxon>
        <taxon>metagenomes</taxon>
        <taxon>organismal metagenomes</taxon>
    </lineage>
</organism>
<dbReference type="EMBL" id="MN740010">
    <property type="protein sequence ID" value="QHT83527.1"/>
    <property type="molecule type" value="Genomic_DNA"/>
</dbReference>
<protein>
    <submittedName>
        <fullName evidence="1">Uncharacterized protein</fullName>
    </submittedName>
</protein>
<sequence length="330" mass="37043">MKYLILISILILSLVMGIFYNTKCKNIVNSKILMEGLVTLDSQYTKIFPQSKDSNGNYYLQSGYYNIGNNQMALIPNNYIITTDSTGVVTNNQPDFINIIQDRNGNYTVTDGYYNINNNPNAPRNMMAIIPFGFKVNNSKTGITIDPTLNTINSSLSQSSPTSNLGDASYNSSIQYNSNNYNIQYHEDISMNSDLLGLQENAIYYQPGAFKYGGSTYVPNYEDSVYLSKTTYLPTTASYNNGINPNDICNLYSNYPERLENACNNMDNGTCRRLSPCCVLLGGSKCVSGSQQGAKMKYNYSDFLIKNRDYYYYLGNCYGNCPQYDVKNSV</sequence>